<evidence type="ECO:0000313" key="2">
    <source>
        <dbReference type="EMBL" id="KAH0560698.1"/>
    </source>
</evidence>
<keyword evidence="1" id="KW-0732">Signal</keyword>
<proteinExistence type="predicted"/>
<reference evidence="2 3" key="1">
    <citation type="journal article" date="2021" name="J. Hered.">
        <title>A chromosome-level genome assembly of the parasitoid wasp, Cotesia glomerata (Hymenoptera: Braconidae).</title>
        <authorList>
            <person name="Pinto B.J."/>
            <person name="Weis J.J."/>
            <person name="Gamble T."/>
            <person name="Ode P.J."/>
            <person name="Paul R."/>
            <person name="Zaspel J.M."/>
        </authorList>
    </citation>
    <scope>NUCLEOTIDE SEQUENCE [LARGE SCALE GENOMIC DNA]</scope>
    <source>
        <strain evidence="2">CgM1</strain>
    </source>
</reference>
<accession>A0AAV7IXF4</accession>
<evidence type="ECO:0000256" key="1">
    <source>
        <dbReference type="SAM" id="SignalP"/>
    </source>
</evidence>
<organism evidence="2 3">
    <name type="scientific">Cotesia glomerata</name>
    <name type="common">Lepidopteran parasitic wasp</name>
    <name type="synonym">Apanteles glomeratus</name>
    <dbReference type="NCBI Taxonomy" id="32391"/>
    <lineage>
        <taxon>Eukaryota</taxon>
        <taxon>Metazoa</taxon>
        <taxon>Ecdysozoa</taxon>
        <taxon>Arthropoda</taxon>
        <taxon>Hexapoda</taxon>
        <taxon>Insecta</taxon>
        <taxon>Pterygota</taxon>
        <taxon>Neoptera</taxon>
        <taxon>Endopterygota</taxon>
        <taxon>Hymenoptera</taxon>
        <taxon>Apocrita</taxon>
        <taxon>Ichneumonoidea</taxon>
        <taxon>Braconidae</taxon>
        <taxon>Microgastrinae</taxon>
        <taxon>Cotesia</taxon>
    </lineage>
</organism>
<keyword evidence="3" id="KW-1185">Reference proteome</keyword>
<protein>
    <submittedName>
        <fullName evidence="2">Uncharacterized protein</fullName>
    </submittedName>
</protein>
<name>A0AAV7IXF4_COTGL</name>
<feature type="signal peptide" evidence="1">
    <location>
        <begin position="1"/>
        <end position="20"/>
    </location>
</feature>
<sequence>MKIAYFITFFVLLMLSVSSGFDLPAGIYHRDDTQFTNGNDITEGNSPSAGLSLIRSKISSRWLRLCGSWGK</sequence>
<dbReference type="EMBL" id="JAHXZJ010000374">
    <property type="protein sequence ID" value="KAH0560698.1"/>
    <property type="molecule type" value="Genomic_DNA"/>
</dbReference>
<gene>
    <name evidence="2" type="ORF">KQX54_007134</name>
</gene>
<evidence type="ECO:0000313" key="3">
    <source>
        <dbReference type="Proteomes" id="UP000826195"/>
    </source>
</evidence>
<comment type="caution">
    <text evidence="2">The sequence shown here is derived from an EMBL/GenBank/DDBJ whole genome shotgun (WGS) entry which is preliminary data.</text>
</comment>
<feature type="chain" id="PRO_5043922201" evidence="1">
    <location>
        <begin position="21"/>
        <end position="71"/>
    </location>
</feature>
<dbReference type="AlphaFoldDB" id="A0AAV7IXF4"/>
<dbReference type="Proteomes" id="UP000826195">
    <property type="component" value="Unassembled WGS sequence"/>
</dbReference>